<protein>
    <submittedName>
        <fullName evidence="2">GNAT family N-acetyltransferase</fullName>
    </submittedName>
</protein>
<keyword evidence="3" id="KW-1185">Reference proteome</keyword>
<dbReference type="Pfam" id="PF13480">
    <property type="entry name" value="Acetyltransf_6"/>
    <property type="match status" value="1"/>
</dbReference>
<feature type="domain" description="BioF2-like acetyltransferase" evidence="1">
    <location>
        <begin position="166"/>
        <end position="303"/>
    </location>
</feature>
<sequence length="339" mass="39429">MELHGKIHRGHKAFDELKMEWLSLQEREKTPPFIQYHWCLKLASYEAQPILISIWDNAKCVAILPLAKKIVIPKARMEGLVHLCQRFTDYQSVLIDSSYLLSDCLDAIFNALERSDFNSLPLIFHYPDQQLTSVLVSSINRFGRLKKFQRWEHVSYSDKLGSIKKKVINDAARRRKKLEETGALQVSLDLGYDEDTINWILDNNAAKYGESALTAIHDRNEIHELLKASVPFLHVACIKQNDTIIAAHLGFIVQNSLYYYVPVINSDFRQFSPGMIMLEQIYKNFAELGITKVDFLRGVESYKYKWGNKKQKKFALCCLPKKINPVRDAILHWWLRRNQ</sequence>
<name>A0ABX1QXV7_9ALTE</name>
<dbReference type="InterPro" id="IPR016181">
    <property type="entry name" value="Acyl_CoA_acyltransferase"/>
</dbReference>
<accession>A0ABX1QXV7</accession>
<proteinExistence type="predicted"/>
<evidence type="ECO:0000313" key="2">
    <source>
        <dbReference type="EMBL" id="NMH59069.1"/>
    </source>
</evidence>
<dbReference type="SUPFAM" id="SSF55729">
    <property type="entry name" value="Acyl-CoA N-acyltransferases (Nat)"/>
    <property type="match status" value="1"/>
</dbReference>
<reference evidence="2 3" key="1">
    <citation type="submission" date="2020-03" db="EMBL/GenBank/DDBJ databases">
        <title>Alteromonas ponticola sp. nov., isolated from seawater.</title>
        <authorList>
            <person name="Yoon J.-H."/>
            <person name="Kim Y.-O."/>
        </authorList>
    </citation>
    <scope>NUCLEOTIDE SEQUENCE [LARGE SCALE GENOMIC DNA]</scope>
    <source>
        <strain evidence="2 3">MYP5</strain>
    </source>
</reference>
<dbReference type="EMBL" id="JAATNW010000002">
    <property type="protein sequence ID" value="NMH59069.1"/>
    <property type="molecule type" value="Genomic_DNA"/>
</dbReference>
<dbReference type="InterPro" id="IPR038740">
    <property type="entry name" value="BioF2-like_GNAT_dom"/>
</dbReference>
<evidence type="ECO:0000259" key="1">
    <source>
        <dbReference type="Pfam" id="PF13480"/>
    </source>
</evidence>
<dbReference type="Proteomes" id="UP000709336">
    <property type="component" value="Unassembled WGS sequence"/>
</dbReference>
<comment type="caution">
    <text evidence="2">The sequence shown here is derived from an EMBL/GenBank/DDBJ whole genome shotgun (WGS) entry which is preliminary data.</text>
</comment>
<evidence type="ECO:0000313" key="3">
    <source>
        <dbReference type="Proteomes" id="UP000709336"/>
    </source>
</evidence>
<dbReference type="Gene3D" id="3.40.630.30">
    <property type="match status" value="1"/>
</dbReference>
<organism evidence="2 3">
    <name type="scientific">Alteromonas ponticola</name>
    <dbReference type="NCBI Taxonomy" id="2720613"/>
    <lineage>
        <taxon>Bacteria</taxon>
        <taxon>Pseudomonadati</taxon>
        <taxon>Pseudomonadota</taxon>
        <taxon>Gammaproteobacteria</taxon>
        <taxon>Alteromonadales</taxon>
        <taxon>Alteromonadaceae</taxon>
        <taxon>Alteromonas/Salinimonas group</taxon>
        <taxon>Alteromonas</taxon>
    </lineage>
</organism>
<dbReference type="RefSeq" id="WP_169209647.1">
    <property type="nucleotide sequence ID" value="NZ_JAATNW010000002.1"/>
</dbReference>
<gene>
    <name evidence="2" type="ORF">HCJ96_03420</name>
</gene>